<evidence type="ECO:0000313" key="3">
    <source>
        <dbReference type="Proteomes" id="UP000292564"/>
    </source>
</evidence>
<dbReference type="SUPFAM" id="SSF55073">
    <property type="entry name" value="Nucleotide cyclase"/>
    <property type="match status" value="1"/>
</dbReference>
<feature type="domain" description="GGDEF" evidence="1">
    <location>
        <begin position="413"/>
        <end position="546"/>
    </location>
</feature>
<dbReference type="CDD" id="cd01949">
    <property type="entry name" value="GGDEF"/>
    <property type="match status" value="1"/>
</dbReference>
<dbReference type="PROSITE" id="PS50887">
    <property type="entry name" value="GGDEF"/>
    <property type="match status" value="1"/>
</dbReference>
<dbReference type="InterPro" id="IPR050469">
    <property type="entry name" value="Diguanylate_Cyclase"/>
</dbReference>
<dbReference type="GO" id="GO:0052621">
    <property type="term" value="F:diguanylate cyclase activity"/>
    <property type="evidence" value="ECO:0007669"/>
    <property type="project" value="TreeGrafter"/>
</dbReference>
<dbReference type="PANTHER" id="PTHR45138:SF9">
    <property type="entry name" value="DIGUANYLATE CYCLASE DGCM-RELATED"/>
    <property type="match status" value="1"/>
</dbReference>
<dbReference type="EMBL" id="SHKY01000001">
    <property type="protein sequence ID" value="RZU53986.1"/>
    <property type="molecule type" value="Genomic_DNA"/>
</dbReference>
<organism evidence="2 3">
    <name type="scientific">Krasilnikovia cinnamomea</name>
    <dbReference type="NCBI Taxonomy" id="349313"/>
    <lineage>
        <taxon>Bacteria</taxon>
        <taxon>Bacillati</taxon>
        <taxon>Actinomycetota</taxon>
        <taxon>Actinomycetes</taxon>
        <taxon>Micromonosporales</taxon>
        <taxon>Micromonosporaceae</taxon>
        <taxon>Krasilnikovia</taxon>
    </lineage>
</organism>
<dbReference type="Gene3D" id="3.30.70.270">
    <property type="match status" value="1"/>
</dbReference>
<dbReference type="Gene3D" id="1.25.40.10">
    <property type="entry name" value="Tetratricopeptide repeat domain"/>
    <property type="match status" value="2"/>
</dbReference>
<keyword evidence="3" id="KW-1185">Reference proteome</keyword>
<dbReference type="FunFam" id="3.30.70.270:FF:000001">
    <property type="entry name" value="Diguanylate cyclase domain protein"/>
    <property type="match status" value="1"/>
</dbReference>
<dbReference type="AlphaFoldDB" id="A0A4V2G7V2"/>
<dbReference type="GO" id="GO:0005886">
    <property type="term" value="C:plasma membrane"/>
    <property type="evidence" value="ECO:0007669"/>
    <property type="project" value="TreeGrafter"/>
</dbReference>
<dbReference type="SUPFAM" id="SSF48452">
    <property type="entry name" value="TPR-like"/>
    <property type="match status" value="2"/>
</dbReference>
<reference evidence="2 3" key="1">
    <citation type="submission" date="2019-02" db="EMBL/GenBank/DDBJ databases">
        <title>Sequencing the genomes of 1000 actinobacteria strains.</title>
        <authorList>
            <person name="Klenk H.-P."/>
        </authorList>
    </citation>
    <scope>NUCLEOTIDE SEQUENCE [LARGE SCALE GENOMIC DNA]</scope>
    <source>
        <strain evidence="2 3">DSM 45162</strain>
    </source>
</reference>
<dbReference type="Proteomes" id="UP000292564">
    <property type="component" value="Unassembled WGS sequence"/>
</dbReference>
<sequence length="548" mass="59452">MLSVKDAAEAIDPSVPTDRFADLFVGVSPGTPQAAERLAAGLHTLEMVRTEELRTTGSAAARAEQLALTLHRPDLQMRARLIRADVLRRDGDAAESGRIAQQVNAWATEQGDAYLIARSHLLLAGFFRHVGDLADALTHAVQAVAHTEPDVPARLRARHLQVLAMMLHENGSPEESQRRAEQAHDIAAAAGDHEMVLQILNNMAYSAYENGEEERVQELLAELQAVSARHGLTLGAHILDTVARIELSRGNYAEAEAALHPVLTGDAEYLISEGMMLATALLTAAEAQRLRGDFPAAQATLDRAALLCDARGVVAGRAHVRHAQAQLYAATGRYREAYEEFERFYAAMQSLLSAQREARARAMQAMFENEEARRDSARFRELAERDPLTGLYNRRYIDERLAILIEHAIRAGTPISAALVDLDHFKRVNDTLSHATGDAVLIQIAGLLADAAAGSAVAGRLGGEEFVLVFPDIGAEEAHRRCEQLREAIAAHDWQPITGRMTVTASLGLTTAANGQTSPSALLAAADRNLYAAKRTGRNRVMADPVTP</sequence>
<dbReference type="Pfam" id="PF00990">
    <property type="entry name" value="GGDEF"/>
    <property type="match status" value="1"/>
</dbReference>
<comment type="caution">
    <text evidence="2">The sequence shown here is derived from an EMBL/GenBank/DDBJ whole genome shotgun (WGS) entry which is preliminary data.</text>
</comment>
<dbReference type="InterPro" id="IPR011990">
    <property type="entry name" value="TPR-like_helical_dom_sf"/>
</dbReference>
<dbReference type="InterPro" id="IPR000160">
    <property type="entry name" value="GGDEF_dom"/>
</dbReference>
<name>A0A4V2G7V2_9ACTN</name>
<protein>
    <submittedName>
        <fullName evidence="2">Diguanylate cyclase (GGDEF)-like protein</fullName>
    </submittedName>
</protein>
<accession>A0A4V2G7V2</accession>
<proteinExistence type="predicted"/>
<dbReference type="SMART" id="SM00267">
    <property type="entry name" value="GGDEF"/>
    <property type="match status" value="1"/>
</dbReference>
<evidence type="ECO:0000313" key="2">
    <source>
        <dbReference type="EMBL" id="RZU53986.1"/>
    </source>
</evidence>
<dbReference type="NCBIfam" id="TIGR00254">
    <property type="entry name" value="GGDEF"/>
    <property type="match status" value="1"/>
</dbReference>
<dbReference type="InterPro" id="IPR029787">
    <property type="entry name" value="Nucleotide_cyclase"/>
</dbReference>
<evidence type="ECO:0000259" key="1">
    <source>
        <dbReference type="PROSITE" id="PS50887"/>
    </source>
</evidence>
<dbReference type="GO" id="GO:0043709">
    <property type="term" value="P:cell adhesion involved in single-species biofilm formation"/>
    <property type="evidence" value="ECO:0007669"/>
    <property type="project" value="TreeGrafter"/>
</dbReference>
<dbReference type="PANTHER" id="PTHR45138">
    <property type="entry name" value="REGULATORY COMPONENTS OF SENSORY TRANSDUCTION SYSTEM"/>
    <property type="match status" value="1"/>
</dbReference>
<gene>
    <name evidence="2" type="ORF">EV385_5922</name>
</gene>
<dbReference type="GO" id="GO:1902201">
    <property type="term" value="P:negative regulation of bacterial-type flagellum-dependent cell motility"/>
    <property type="evidence" value="ECO:0007669"/>
    <property type="project" value="TreeGrafter"/>
</dbReference>
<dbReference type="InterPro" id="IPR043128">
    <property type="entry name" value="Rev_trsase/Diguanyl_cyclase"/>
</dbReference>